<evidence type="ECO:0000256" key="2">
    <source>
        <dbReference type="ARBA" id="ARBA00022475"/>
    </source>
</evidence>
<dbReference type="GO" id="GO:0016757">
    <property type="term" value="F:glycosyltransferase activity"/>
    <property type="evidence" value="ECO:0007669"/>
    <property type="project" value="UniProtKB-KW"/>
</dbReference>
<accession>A0A853CVK7</accession>
<evidence type="ECO:0000256" key="4">
    <source>
        <dbReference type="ARBA" id="ARBA00022679"/>
    </source>
</evidence>
<dbReference type="RefSeq" id="WP_179604625.1">
    <property type="nucleotide sequence ID" value="NZ_BAABEH010000001.1"/>
</dbReference>
<dbReference type="SUPFAM" id="SSF53448">
    <property type="entry name" value="Nucleotide-diphospho-sugar transferases"/>
    <property type="match status" value="1"/>
</dbReference>
<dbReference type="AlphaFoldDB" id="A0A853CVK7"/>
<dbReference type="Proteomes" id="UP000578352">
    <property type="component" value="Unassembled WGS sequence"/>
</dbReference>
<evidence type="ECO:0000256" key="10">
    <source>
        <dbReference type="SAM" id="MobiDB-lite"/>
    </source>
</evidence>
<comment type="function">
    <text evidence="6">Catalyzes the glycosylation of 4,4'-diaponeurosporenoate, i.e. the esterification of glucose at the C1'' position with the carboxyl group of 4,4'-diaponeurosporenic acid, to form glycosyl-4,4'-diaponeurosporenoate. This is a step in the biosynthesis of staphyloxanthin, an orange pigment present in most staphylococci strains.</text>
</comment>
<comment type="similarity">
    <text evidence="8">Belongs to the glycosyltransferase 2 family. CrtQ subfamily.</text>
</comment>
<comment type="caution">
    <text evidence="12">The sequence shown here is derived from an EMBL/GenBank/DDBJ whole genome shotgun (WGS) entry which is preliminary data.</text>
</comment>
<evidence type="ECO:0000256" key="8">
    <source>
        <dbReference type="ARBA" id="ARBA00038120"/>
    </source>
</evidence>
<dbReference type="Gene3D" id="3.90.550.10">
    <property type="entry name" value="Spore Coat Polysaccharide Biosynthesis Protein SpsA, Chain A"/>
    <property type="match status" value="1"/>
</dbReference>
<sequence length="299" mass="31829">MPSVVIAAHNEEQVIGACLDALAAQDFPGPVEVVVSANGCTDRTAELARGRGALVVDRPEPGKPAALNAGDAVATAFPRLYLDADIVLPPHALSALVARLSEAPGALAAVPRRRLDTTGRPWPVRSYFAINERLPVFRSSLFGRGAIVLSEAGRTRFTEFPDVIADDLYVDSLYAEDERVVVPEVEVVVEAPHSTRALLRRLVRVRRGNAQLRAAAADPGTGSAAAASPATVRRTHRWAWLTDVVVPEPRLALAAVPYVTITLAAALLARRRVRDAGRSWGRDESTRGGPASAGRRGAP</sequence>
<evidence type="ECO:0000256" key="3">
    <source>
        <dbReference type="ARBA" id="ARBA00022676"/>
    </source>
</evidence>
<evidence type="ECO:0000256" key="6">
    <source>
        <dbReference type="ARBA" id="ARBA00037281"/>
    </source>
</evidence>
<dbReference type="GO" id="GO:0005886">
    <property type="term" value="C:plasma membrane"/>
    <property type="evidence" value="ECO:0007669"/>
    <property type="project" value="UniProtKB-SubCell"/>
</dbReference>
<protein>
    <recommendedName>
        <fullName evidence="9">4,4'-diaponeurosporenoate glycosyltransferase</fullName>
    </recommendedName>
</protein>
<name>A0A853CVK7_9MICO</name>
<keyword evidence="3" id="KW-0328">Glycosyltransferase</keyword>
<evidence type="ECO:0000256" key="9">
    <source>
        <dbReference type="ARBA" id="ARBA00040345"/>
    </source>
</evidence>
<dbReference type="PANTHER" id="PTHR43646:SF2">
    <property type="entry name" value="GLYCOSYLTRANSFERASE 2-LIKE DOMAIN-CONTAINING PROTEIN"/>
    <property type="match status" value="1"/>
</dbReference>
<dbReference type="InterPro" id="IPR029044">
    <property type="entry name" value="Nucleotide-diphossugar_trans"/>
</dbReference>
<evidence type="ECO:0000256" key="1">
    <source>
        <dbReference type="ARBA" id="ARBA00004236"/>
    </source>
</evidence>
<keyword evidence="5" id="KW-0472">Membrane</keyword>
<dbReference type="EMBL" id="JACCFL010000001">
    <property type="protein sequence ID" value="NYJ22595.1"/>
    <property type="molecule type" value="Genomic_DNA"/>
</dbReference>
<gene>
    <name evidence="12" type="ORF">HNR13_000882</name>
</gene>
<dbReference type="CDD" id="cd06423">
    <property type="entry name" value="CESA_like"/>
    <property type="match status" value="1"/>
</dbReference>
<dbReference type="InterPro" id="IPR001173">
    <property type="entry name" value="Glyco_trans_2-like"/>
</dbReference>
<proteinExistence type="inferred from homology"/>
<organism evidence="12 13">
    <name type="scientific">Leifsonia shinshuensis</name>
    <dbReference type="NCBI Taxonomy" id="150026"/>
    <lineage>
        <taxon>Bacteria</taxon>
        <taxon>Bacillati</taxon>
        <taxon>Actinomycetota</taxon>
        <taxon>Actinomycetes</taxon>
        <taxon>Micrococcales</taxon>
        <taxon>Microbacteriaceae</taxon>
        <taxon>Leifsonia</taxon>
    </lineage>
</organism>
<comment type="subcellular location">
    <subcellularLocation>
        <location evidence="1">Cell membrane</location>
    </subcellularLocation>
</comment>
<evidence type="ECO:0000313" key="13">
    <source>
        <dbReference type="Proteomes" id="UP000578352"/>
    </source>
</evidence>
<reference evidence="12 13" key="1">
    <citation type="submission" date="2020-07" db="EMBL/GenBank/DDBJ databases">
        <title>Sequencing the genomes of 1000 actinobacteria strains.</title>
        <authorList>
            <person name="Klenk H.-P."/>
        </authorList>
    </citation>
    <scope>NUCLEOTIDE SEQUENCE [LARGE SCALE GENOMIC DNA]</scope>
    <source>
        <strain evidence="12 13">DSM 15165</strain>
    </source>
</reference>
<evidence type="ECO:0000256" key="5">
    <source>
        <dbReference type="ARBA" id="ARBA00023136"/>
    </source>
</evidence>
<comment type="pathway">
    <text evidence="7">Carotenoid biosynthesis; staphyloxanthin biosynthesis; staphyloxanthin from farnesyl diphosphate: step 4/5.</text>
</comment>
<feature type="region of interest" description="Disordered" evidence="10">
    <location>
        <begin position="278"/>
        <end position="299"/>
    </location>
</feature>
<keyword evidence="4 12" id="KW-0808">Transferase</keyword>
<feature type="domain" description="Glycosyltransferase 2-like" evidence="11">
    <location>
        <begin position="3"/>
        <end position="125"/>
    </location>
</feature>
<feature type="compositionally biased region" description="Low complexity" evidence="10">
    <location>
        <begin position="287"/>
        <end position="299"/>
    </location>
</feature>
<evidence type="ECO:0000256" key="7">
    <source>
        <dbReference type="ARBA" id="ARBA00037904"/>
    </source>
</evidence>
<evidence type="ECO:0000313" key="12">
    <source>
        <dbReference type="EMBL" id="NYJ22595.1"/>
    </source>
</evidence>
<dbReference type="Pfam" id="PF00535">
    <property type="entry name" value="Glycos_transf_2"/>
    <property type="match status" value="1"/>
</dbReference>
<keyword evidence="2" id="KW-1003">Cell membrane</keyword>
<dbReference type="PANTHER" id="PTHR43646">
    <property type="entry name" value="GLYCOSYLTRANSFERASE"/>
    <property type="match status" value="1"/>
</dbReference>
<evidence type="ECO:0000259" key="11">
    <source>
        <dbReference type="Pfam" id="PF00535"/>
    </source>
</evidence>